<organism evidence="1 2">
    <name type="scientific">Arachidicoccus soli</name>
    <dbReference type="NCBI Taxonomy" id="2341117"/>
    <lineage>
        <taxon>Bacteria</taxon>
        <taxon>Pseudomonadati</taxon>
        <taxon>Bacteroidota</taxon>
        <taxon>Chitinophagia</taxon>
        <taxon>Chitinophagales</taxon>
        <taxon>Chitinophagaceae</taxon>
        <taxon>Arachidicoccus</taxon>
    </lineage>
</organism>
<evidence type="ECO:0000313" key="1">
    <source>
        <dbReference type="EMBL" id="AYD46464.1"/>
    </source>
</evidence>
<name>A0A386HM83_9BACT</name>
<dbReference type="InterPro" id="IPR014942">
    <property type="entry name" value="AbiEii"/>
</dbReference>
<dbReference type="Proteomes" id="UP000266118">
    <property type="component" value="Chromosome"/>
</dbReference>
<accession>A0A386HM83</accession>
<dbReference type="EMBL" id="CP032489">
    <property type="protein sequence ID" value="AYD46464.1"/>
    <property type="molecule type" value="Genomic_DNA"/>
</dbReference>
<dbReference type="GO" id="GO:0016740">
    <property type="term" value="F:transferase activity"/>
    <property type="evidence" value="ECO:0007669"/>
    <property type="project" value="UniProtKB-KW"/>
</dbReference>
<dbReference type="Pfam" id="PF08843">
    <property type="entry name" value="AbiEii"/>
    <property type="match status" value="1"/>
</dbReference>
<protein>
    <submittedName>
        <fullName evidence="1">Nucleotidyl transferase AbiEii/AbiGii toxin family protein</fullName>
    </submittedName>
</protein>
<gene>
    <name evidence="1" type="ORF">D6B99_01835</name>
</gene>
<keyword evidence="1" id="KW-0808">Transferase</keyword>
<dbReference type="OrthoDB" id="9780929at2"/>
<dbReference type="Gene3D" id="3.10.450.620">
    <property type="entry name" value="JHP933, nucleotidyltransferase-like core domain"/>
    <property type="match status" value="1"/>
</dbReference>
<dbReference type="KEGG" id="ark:D6B99_01835"/>
<dbReference type="RefSeq" id="WP_119984520.1">
    <property type="nucleotide sequence ID" value="NZ_CP032489.1"/>
</dbReference>
<reference evidence="1 2" key="1">
    <citation type="submission" date="2018-09" db="EMBL/GenBank/DDBJ databases">
        <title>Arachidicoccus sp. nov., a bacterium isolated from soil.</title>
        <authorList>
            <person name="Weon H.-Y."/>
            <person name="Kwon S.-W."/>
            <person name="Lee S.A."/>
        </authorList>
    </citation>
    <scope>NUCLEOTIDE SEQUENCE [LARGE SCALE GENOMIC DNA]</scope>
    <source>
        <strain evidence="1 2">KIS59-12</strain>
    </source>
</reference>
<sequence length="337" mass="39409">MTEWLSLTDAQRRTSLEQAQIRSGIIPKAIEKDWWVTLVLKALFELPIAEYCIFKGGTSLSKGWHLINRLSEDIDVALSPEAFGMEYKQAPSHTYVKDVKRKGCLFVTQTIKELLEKRLGEYDLHGKTIEVYAGAINPIVPDKDPQEIFVKYISLYEPDEYLEDRVKIEFSTRSIKDPFEIVKVQSILSEYFQQLPYQEISFEVPVTSPHKTFVEKMCLMHEKISIKEILKPDVERQSRHLYDLVQMAEKGVLDQVMEDVLLYNIIIDHRKNWIRLKDIDYNTLQPKIIAFVPTEDLMEAFRKDYDKMLEGMIYGDPPNFDEIIIKLKNINNQINKI</sequence>
<keyword evidence="2" id="KW-1185">Reference proteome</keyword>
<dbReference type="AlphaFoldDB" id="A0A386HM83"/>
<proteinExistence type="predicted"/>
<evidence type="ECO:0000313" key="2">
    <source>
        <dbReference type="Proteomes" id="UP000266118"/>
    </source>
</evidence>